<dbReference type="GO" id="GO:0036064">
    <property type="term" value="C:ciliary basal body"/>
    <property type="evidence" value="ECO:0007669"/>
    <property type="project" value="TreeGrafter"/>
</dbReference>
<proteinExistence type="predicted"/>
<evidence type="ECO:0000313" key="4">
    <source>
        <dbReference type="Proteomes" id="UP000241890"/>
    </source>
</evidence>
<comment type="caution">
    <text evidence="3">The sequence shown here is derived from an EMBL/GenBank/DDBJ whole genome shotgun (WGS) entry which is preliminary data.</text>
</comment>
<dbReference type="GO" id="GO:0035735">
    <property type="term" value="P:intraciliary transport involved in cilium assembly"/>
    <property type="evidence" value="ECO:0007669"/>
    <property type="project" value="TreeGrafter"/>
</dbReference>
<name>A0A2R5GR34_9STRA</name>
<dbReference type="AlphaFoldDB" id="A0A2R5GR34"/>
<evidence type="ECO:0000256" key="2">
    <source>
        <dbReference type="SAM" id="MobiDB-lite"/>
    </source>
</evidence>
<keyword evidence="1" id="KW-0175">Coiled coil</keyword>
<dbReference type="PANTHER" id="PTHR46507">
    <property type="entry name" value="AFADIN- AND ALPHA-ACTININ-BINDING PROTEIN"/>
    <property type="match status" value="1"/>
</dbReference>
<feature type="region of interest" description="Disordered" evidence="2">
    <location>
        <begin position="193"/>
        <end position="235"/>
    </location>
</feature>
<evidence type="ECO:0000313" key="3">
    <source>
        <dbReference type="EMBL" id="GBG31083.1"/>
    </source>
</evidence>
<reference evidence="3 4" key="1">
    <citation type="submission" date="2017-12" db="EMBL/GenBank/DDBJ databases">
        <title>Sequencing, de novo assembly and annotation of complete genome of a new Thraustochytrid species, strain FCC1311.</title>
        <authorList>
            <person name="Sedici K."/>
            <person name="Godart F."/>
            <person name="Aiese Cigliano R."/>
            <person name="Sanseverino W."/>
            <person name="Barakat M."/>
            <person name="Ortet P."/>
            <person name="Marechal E."/>
            <person name="Cagnac O."/>
            <person name="Amato A."/>
        </authorList>
    </citation>
    <scope>NUCLEOTIDE SEQUENCE [LARGE SCALE GENOMIC DNA]</scope>
</reference>
<dbReference type="EMBL" id="BEYU01000090">
    <property type="protein sequence ID" value="GBG31083.1"/>
    <property type="molecule type" value="Genomic_DNA"/>
</dbReference>
<organism evidence="3 4">
    <name type="scientific">Hondaea fermentalgiana</name>
    <dbReference type="NCBI Taxonomy" id="2315210"/>
    <lineage>
        <taxon>Eukaryota</taxon>
        <taxon>Sar</taxon>
        <taxon>Stramenopiles</taxon>
        <taxon>Bigyra</taxon>
        <taxon>Labyrinthulomycetes</taxon>
        <taxon>Thraustochytrida</taxon>
        <taxon>Thraustochytriidae</taxon>
        <taxon>Hondaea</taxon>
    </lineage>
</organism>
<dbReference type="Proteomes" id="UP000241890">
    <property type="component" value="Unassembled WGS sequence"/>
</dbReference>
<feature type="coiled-coil region" evidence="1">
    <location>
        <begin position="87"/>
        <end position="181"/>
    </location>
</feature>
<protein>
    <submittedName>
        <fullName evidence="3">Uncharacterized protein</fullName>
    </submittedName>
</protein>
<accession>A0A2R5GR34</accession>
<dbReference type="InParanoid" id="A0A2R5GR34"/>
<gene>
    <name evidence="3" type="ORF">FCC1311_073042</name>
</gene>
<keyword evidence="4" id="KW-1185">Reference proteome</keyword>
<dbReference type="PANTHER" id="PTHR46507:SF4">
    <property type="entry name" value="SSX FAMILY MEMBER 2 INTERACTING PROTEIN"/>
    <property type="match status" value="1"/>
</dbReference>
<evidence type="ECO:0000256" key="1">
    <source>
        <dbReference type="SAM" id="Coils"/>
    </source>
</evidence>
<sequence>MVQIGIEFHVLDPESNENPQTGECSSKHLNTAHEDSDVMGGLNAKLDALGFPQLQVSDPSSIVQVVQTILEELRHASDMTQSYESTSHEAQIDCSRLQNEKEALKLQVLCARQDLAALENRARIAADQHAKEKQRSDAWNKELQVTIAKMEGQQKGWQAALNRKEAEYDRLQTRMQMLQTHRDRAVKRALEMDTPPVKGGTRPMLGSPESWEATTSPSAGSNANANNEEASQAEIEAAAAQSLAVLEEAAETSRGRRVAYLVNENQKLRASLHSMQNLIVTKLQAAASIQLGRKAAKTPRADAGSKDAALSTANPALVEIDTLRLADSSFDLPAEQLERRLTDVQNQTLAFLEAQEAQAQANDASGEDHPPTEAELKERLDQAKTLIHDLDACLRATLLFQTEDSDPEMQHHRGARAGAGAAADGLDDEVAALRAKQYFEQEEADLRRARERLEQDRAMLHEEARKIDEERSKLDRKLFAQNAGIAQTPNATKLMHTPSLVERLSTPDPHADASARKTLRFAELGVAPTPATRRLLDEIL</sequence>
<feature type="coiled-coil region" evidence="1">
    <location>
        <begin position="436"/>
        <end position="470"/>
    </location>
</feature>
<dbReference type="GO" id="GO:0034451">
    <property type="term" value="C:centriolar satellite"/>
    <property type="evidence" value="ECO:0007669"/>
    <property type="project" value="TreeGrafter"/>
</dbReference>
<feature type="compositionally biased region" description="Low complexity" evidence="2">
    <location>
        <begin position="218"/>
        <end position="235"/>
    </location>
</feature>
<dbReference type="InterPro" id="IPR052300">
    <property type="entry name" value="Adhesion_Centrosome_assoc"/>
</dbReference>